<keyword evidence="3" id="KW-1185">Reference proteome</keyword>
<evidence type="ECO:0000313" key="4">
    <source>
        <dbReference type="WBParaSite" id="Csp11.Scaffold522.g2881.t1"/>
    </source>
</evidence>
<feature type="signal peptide" evidence="2">
    <location>
        <begin position="1"/>
        <end position="20"/>
    </location>
</feature>
<feature type="transmembrane region" description="Helical" evidence="1">
    <location>
        <begin position="144"/>
        <end position="168"/>
    </location>
</feature>
<dbReference type="eggNOG" id="ENOG502THYA">
    <property type="taxonomic scope" value="Eukaryota"/>
</dbReference>
<reference evidence="4" key="1">
    <citation type="submission" date="2016-11" db="UniProtKB">
        <authorList>
            <consortium name="WormBaseParasite"/>
        </authorList>
    </citation>
    <scope>IDENTIFICATION</scope>
</reference>
<keyword evidence="1" id="KW-0472">Membrane</keyword>
<accession>A0A1I7T6H6</accession>
<sequence>MSSLFHILLIPITLIATAITLKSSGMAISRKYVDFVSLDEQIQKEIGKCFQKTLTRLSEFDVTLPAKIMIYRMANEKGNTFNEPFLVGNTHEVKAFHYVSDTISEWCSGLEAPYTQDYFEYKNRRIDVLFDCNREMALPPLRTIIGWILGGLATVGAIIVLKASAFALEEHLELKKLKVTIADDEKPTITFDDYITDDVIDDLTFSEKWDASKVDSCSACYDILKEAD</sequence>
<keyword evidence="2" id="KW-0732">Signal</keyword>
<evidence type="ECO:0000256" key="2">
    <source>
        <dbReference type="SAM" id="SignalP"/>
    </source>
</evidence>
<proteinExistence type="predicted"/>
<keyword evidence="1" id="KW-0812">Transmembrane</keyword>
<feature type="chain" id="PRO_5009307183" evidence="2">
    <location>
        <begin position="21"/>
        <end position="228"/>
    </location>
</feature>
<keyword evidence="1" id="KW-1133">Transmembrane helix</keyword>
<name>A0A1I7T6H6_9PELO</name>
<dbReference type="Proteomes" id="UP000095282">
    <property type="component" value="Unplaced"/>
</dbReference>
<organism evidence="3 4">
    <name type="scientific">Caenorhabditis tropicalis</name>
    <dbReference type="NCBI Taxonomy" id="1561998"/>
    <lineage>
        <taxon>Eukaryota</taxon>
        <taxon>Metazoa</taxon>
        <taxon>Ecdysozoa</taxon>
        <taxon>Nematoda</taxon>
        <taxon>Chromadorea</taxon>
        <taxon>Rhabditida</taxon>
        <taxon>Rhabditina</taxon>
        <taxon>Rhabditomorpha</taxon>
        <taxon>Rhabditoidea</taxon>
        <taxon>Rhabditidae</taxon>
        <taxon>Peloderinae</taxon>
        <taxon>Caenorhabditis</taxon>
    </lineage>
</organism>
<protein>
    <submittedName>
        <fullName evidence="4">DUF3592 domain-containing protein</fullName>
    </submittedName>
</protein>
<evidence type="ECO:0000256" key="1">
    <source>
        <dbReference type="SAM" id="Phobius"/>
    </source>
</evidence>
<evidence type="ECO:0000313" key="3">
    <source>
        <dbReference type="Proteomes" id="UP000095282"/>
    </source>
</evidence>
<dbReference type="STRING" id="1561998.A0A1I7T6H6"/>
<dbReference type="AlphaFoldDB" id="A0A1I7T6H6"/>
<dbReference type="WBParaSite" id="Csp11.Scaffold522.g2881.t1">
    <property type="protein sequence ID" value="Csp11.Scaffold522.g2881.t1"/>
    <property type="gene ID" value="Csp11.Scaffold522.g2881"/>
</dbReference>